<evidence type="ECO:0000313" key="2">
    <source>
        <dbReference type="RefSeq" id="XP_014671843.1"/>
    </source>
</evidence>
<dbReference type="RefSeq" id="XP_014671843.1">
    <property type="nucleotide sequence ID" value="XM_014816357.1"/>
</dbReference>
<sequence>MHTSAMAEGDSCVAQLHDRTLGGGRRQPVAAAVEVFFIDRLHSIDERKRRGDTLSADEIRGAERAASIQLVDIHKPGAPVDPQDAEITKIANCLGRIGDQLDGDPEFAVLLNSIAPANATKQTFYNASPCSYSLTAHSTAGRVVFAALYFAYARLRAADAGSNSSNQDNN</sequence>
<name>A0ABM1EI22_PRICU</name>
<proteinExistence type="predicted"/>
<evidence type="ECO:0000313" key="1">
    <source>
        <dbReference type="Proteomes" id="UP000695022"/>
    </source>
</evidence>
<keyword evidence="1" id="KW-1185">Reference proteome</keyword>
<organism evidence="1 2">
    <name type="scientific">Priapulus caudatus</name>
    <name type="common">Priapulid worm</name>
    <dbReference type="NCBI Taxonomy" id="37621"/>
    <lineage>
        <taxon>Eukaryota</taxon>
        <taxon>Metazoa</taxon>
        <taxon>Ecdysozoa</taxon>
        <taxon>Scalidophora</taxon>
        <taxon>Priapulida</taxon>
        <taxon>Priapulimorpha</taxon>
        <taxon>Priapulimorphida</taxon>
        <taxon>Priapulidae</taxon>
        <taxon>Priapulus</taxon>
    </lineage>
</organism>
<dbReference type="GeneID" id="106812472"/>
<gene>
    <name evidence="2" type="primary">LOC106812472</name>
</gene>
<dbReference type="Proteomes" id="UP000695022">
    <property type="component" value="Unplaced"/>
</dbReference>
<accession>A0ABM1EI22</accession>
<reference evidence="2" key="1">
    <citation type="submission" date="2025-08" db="UniProtKB">
        <authorList>
            <consortium name="RefSeq"/>
        </authorList>
    </citation>
    <scope>IDENTIFICATION</scope>
</reference>
<protein>
    <submittedName>
        <fullName evidence="2">Uncharacterized protein LOC106812472 isoform X2</fullName>
    </submittedName>
</protein>